<dbReference type="GO" id="GO:0022857">
    <property type="term" value="F:transmembrane transporter activity"/>
    <property type="evidence" value="ECO:0007669"/>
    <property type="project" value="InterPro"/>
</dbReference>
<dbReference type="SUPFAM" id="SSF103473">
    <property type="entry name" value="MFS general substrate transporter"/>
    <property type="match status" value="1"/>
</dbReference>
<reference evidence="4" key="1">
    <citation type="journal article" date="2022" name="Microbiol. Resour. Announc.">
        <title>Draft Genome Sequence of a Methanogenic Archaeon from West Spitsbergen Permafrost.</title>
        <authorList>
            <person name="Trubitsyn V."/>
            <person name="Rivkina E."/>
            <person name="Shcherbakova V."/>
        </authorList>
    </citation>
    <scope>NUCLEOTIDE SEQUENCE [LARGE SCALE GENOMIC DNA]</scope>
    <source>
        <strain evidence="4">VT</strain>
    </source>
</reference>
<keyword evidence="4" id="KW-1185">Reference proteome</keyword>
<dbReference type="Gene3D" id="1.20.1250.20">
    <property type="entry name" value="MFS general substrate transporter like domains"/>
    <property type="match status" value="1"/>
</dbReference>
<gene>
    <name evidence="3" type="ORF">K8N75_03510</name>
</gene>
<dbReference type="PROSITE" id="PS50850">
    <property type="entry name" value="MFS"/>
    <property type="match status" value="1"/>
</dbReference>
<dbReference type="AlphaFoldDB" id="A0A8T5UVA2"/>
<dbReference type="InterPro" id="IPR020846">
    <property type="entry name" value="MFS_dom"/>
</dbReference>
<evidence type="ECO:0000256" key="1">
    <source>
        <dbReference type="SAM" id="Phobius"/>
    </source>
</evidence>
<protein>
    <recommendedName>
        <fullName evidence="2">Major facilitator superfamily (MFS) profile domain-containing protein</fullName>
    </recommendedName>
</protein>
<keyword evidence="1" id="KW-1133">Transmembrane helix</keyword>
<dbReference type="Proteomes" id="UP000825933">
    <property type="component" value="Unassembled WGS sequence"/>
</dbReference>
<evidence type="ECO:0000313" key="3">
    <source>
        <dbReference type="EMBL" id="MBZ2165110.1"/>
    </source>
</evidence>
<keyword evidence="1" id="KW-0472">Membrane</keyword>
<organism evidence="3 4">
    <name type="scientific">Methanobacterium spitsbergense</name>
    <dbReference type="NCBI Taxonomy" id="2874285"/>
    <lineage>
        <taxon>Archaea</taxon>
        <taxon>Methanobacteriati</taxon>
        <taxon>Methanobacteriota</taxon>
        <taxon>Methanomada group</taxon>
        <taxon>Methanobacteria</taxon>
        <taxon>Methanobacteriales</taxon>
        <taxon>Methanobacteriaceae</taxon>
        <taxon>Methanobacterium</taxon>
    </lineage>
</organism>
<feature type="domain" description="Major facilitator superfamily (MFS) profile" evidence="2">
    <location>
        <begin position="1"/>
        <end position="66"/>
    </location>
</feature>
<comment type="caution">
    <text evidence="3">The sequence shown here is derived from an EMBL/GenBank/DDBJ whole genome shotgun (WGS) entry which is preliminary data.</text>
</comment>
<name>A0A8T5UVA2_9EURY</name>
<feature type="transmembrane region" description="Helical" evidence="1">
    <location>
        <begin position="34"/>
        <end position="56"/>
    </location>
</feature>
<dbReference type="InterPro" id="IPR036259">
    <property type="entry name" value="MFS_trans_sf"/>
</dbReference>
<proteinExistence type="predicted"/>
<evidence type="ECO:0000313" key="4">
    <source>
        <dbReference type="Proteomes" id="UP000825933"/>
    </source>
</evidence>
<dbReference type="EMBL" id="JAIOUQ010000003">
    <property type="protein sequence ID" value="MBZ2165110.1"/>
    <property type="molecule type" value="Genomic_DNA"/>
</dbReference>
<evidence type="ECO:0000259" key="2">
    <source>
        <dbReference type="PROSITE" id="PS50850"/>
    </source>
</evidence>
<sequence>MALILAILGISAYWFTYSWLPTYLQGRNLSVTKSALWIIVNQIGGIIGLISFGYVADRFGRRPAFS</sequence>
<keyword evidence="1" id="KW-0812">Transmembrane</keyword>
<accession>A0A8T5UVA2</accession>